<dbReference type="GO" id="GO:0006357">
    <property type="term" value="P:regulation of transcription by RNA polymerase II"/>
    <property type="evidence" value="ECO:0007669"/>
    <property type="project" value="TreeGrafter"/>
</dbReference>
<gene>
    <name evidence="9" type="ORF">HPP92_027040</name>
</gene>
<evidence type="ECO:0000256" key="6">
    <source>
        <dbReference type="ARBA" id="ARBA00023242"/>
    </source>
</evidence>
<keyword evidence="4" id="KW-0805">Transcription regulation</keyword>
<feature type="domain" description="RING-type" evidence="8">
    <location>
        <begin position="23"/>
        <end position="70"/>
    </location>
</feature>
<dbReference type="Proteomes" id="UP000639772">
    <property type="component" value="Unassembled WGS sequence"/>
</dbReference>
<evidence type="ECO:0000256" key="3">
    <source>
        <dbReference type="ARBA" id="ARBA00022723"/>
    </source>
</evidence>
<dbReference type="GO" id="GO:0031490">
    <property type="term" value="F:chromatin DNA binding"/>
    <property type="evidence" value="ECO:0007669"/>
    <property type="project" value="TreeGrafter"/>
</dbReference>
<evidence type="ECO:0000256" key="7">
    <source>
        <dbReference type="PROSITE-ProRule" id="PRU00175"/>
    </source>
</evidence>
<name>A0A835PCJ5_VANPL</name>
<feature type="non-terminal residue" evidence="9">
    <location>
        <position position="1"/>
    </location>
</feature>
<keyword evidence="3" id="KW-0479">Metal-binding</keyword>
<organism evidence="9 10">
    <name type="scientific">Vanilla planifolia</name>
    <name type="common">Vanilla</name>
    <dbReference type="NCBI Taxonomy" id="51239"/>
    <lineage>
        <taxon>Eukaryota</taxon>
        <taxon>Viridiplantae</taxon>
        <taxon>Streptophyta</taxon>
        <taxon>Embryophyta</taxon>
        <taxon>Tracheophyta</taxon>
        <taxon>Spermatophyta</taxon>
        <taxon>Magnoliopsida</taxon>
        <taxon>Liliopsida</taxon>
        <taxon>Asparagales</taxon>
        <taxon>Orchidaceae</taxon>
        <taxon>Vanilloideae</taxon>
        <taxon>Vanilleae</taxon>
        <taxon>Vanilla</taxon>
    </lineage>
</organism>
<evidence type="ECO:0000256" key="2">
    <source>
        <dbReference type="ARBA" id="ARBA00006801"/>
    </source>
</evidence>
<dbReference type="PANTHER" id="PTHR12549">
    <property type="entry name" value="JMJC DOMAIN-CONTAINING HISTONE DEMETHYLATION PROTEIN"/>
    <property type="match status" value="1"/>
</dbReference>
<evidence type="ECO:0000256" key="1">
    <source>
        <dbReference type="ARBA" id="ARBA00004123"/>
    </source>
</evidence>
<dbReference type="SUPFAM" id="SSF51197">
    <property type="entry name" value="Clavaminate synthase-like"/>
    <property type="match status" value="1"/>
</dbReference>
<evidence type="ECO:0000313" key="10">
    <source>
        <dbReference type="Proteomes" id="UP000639772"/>
    </source>
</evidence>
<keyword evidence="6" id="KW-0539">Nucleus</keyword>
<evidence type="ECO:0000256" key="4">
    <source>
        <dbReference type="ARBA" id="ARBA00023015"/>
    </source>
</evidence>
<comment type="similarity">
    <text evidence="2">Belongs to the JARID1 histone demethylase family.</text>
</comment>
<keyword evidence="7" id="KW-0863">Zinc-finger</keyword>
<proteinExistence type="inferred from homology"/>
<keyword evidence="5" id="KW-0804">Transcription</keyword>
<comment type="caution">
    <text evidence="9">The sequence shown here is derived from an EMBL/GenBank/DDBJ whole genome shotgun (WGS) entry which is preliminary data.</text>
</comment>
<keyword evidence="7" id="KW-0862">Zinc</keyword>
<dbReference type="GO" id="GO:0008270">
    <property type="term" value="F:zinc ion binding"/>
    <property type="evidence" value="ECO:0007669"/>
    <property type="project" value="UniProtKB-KW"/>
</dbReference>
<evidence type="ECO:0000256" key="5">
    <source>
        <dbReference type="ARBA" id="ARBA00023163"/>
    </source>
</evidence>
<accession>A0A835PCJ5</accession>
<sequence length="619" mass="71385">MEATCEIAPGEIRNEKKRKTLICHQCQLHFIDYVYVCSNCKSRQYCYTCITLWYPTHTREDIVASCPFCRGNCNCNTCLQEYVVFETNKQDADRKIQHLLYLIQKTSPIIKKISEDQGHELYMETKIQGIEISGHDIEKADLDKSERLYCNNCHTSIIDFHRSCPKCSYDLCLKCCQDLREDCKTRSTVDDFPYQISKKQVQSEVVHMKATEKCNTRKIYGWESDKFQIMDSPSSYSHVCSIGWGAMRDGSITCPPRYHGGCGGGLLTLRRILEADCFSKLTKEGEDLIRNCNFLRESISSHCSLCPSGAPSLGCNQIGTAKRLAAFRESSDDNYLYCPSATDLSDHDIEHFRWHWAKGEPVIVRYTQDKTSKLSWNPLVMWRALDLSSSQLSNDERRRVRAIDCLYWHEVELDAYDFFKGFSKGILNLATKIPDGYLKPDLGPKSYIAYGYHEELGRGDSVTKLHYDVSDAVNILTYAEEVKGDSCQRSYQALFGSPQKIIKLDLTNEKQLSRPENMIQNDVEHGSSFIEKDSFSCESLIVNSTEVLSHENPSKASLGGCVWDIFRRQDIPKLTEYLRRHWKEFRHFDQSPIDSVIHPIHDQTLFLDKRHKQQLKKEY</sequence>
<dbReference type="OrthoDB" id="1667110at2759"/>
<dbReference type="PANTHER" id="PTHR12549:SF38">
    <property type="entry name" value="JMJC DOMAIN-CONTAINING HISTONE DEMETHYLASE 2, ISOFORM A"/>
    <property type="match status" value="1"/>
</dbReference>
<evidence type="ECO:0000259" key="8">
    <source>
        <dbReference type="PROSITE" id="PS50089"/>
    </source>
</evidence>
<dbReference type="SMART" id="SM00558">
    <property type="entry name" value="JmjC"/>
    <property type="match status" value="1"/>
</dbReference>
<dbReference type="PROSITE" id="PS50089">
    <property type="entry name" value="ZF_RING_2"/>
    <property type="match status" value="1"/>
</dbReference>
<dbReference type="InterPro" id="IPR001841">
    <property type="entry name" value="Znf_RING"/>
</dbReference>
<evidence type="ECO:0000313" key="9">
    <source>
        <dbReference type="EMBL" id="KAG0449910.1"/>
    </source>
</evidence>
<reference evidence="9 10" key="1">
    <citation type="journal article" date="2020" name="Nat. Food">
        <title>A phased Vanilla planifolia genome enables genetic improvement of flavour and production.</title>
        <authorList>
            <person name="Hasing T."/>
            <person name="Tang H."/>
            <person name="Brym M."/>
            <person name="Khazi F."/>
            <person name="Huang T."/>
            <person name="Chambers A.H."/>
        </authorList>
    </citation>
    <scope>NUCLEOTIDE SEQUENCE [LARGE SCALE GENOMIC DNA]</scope>
    <source>
        <tissue evidence="9">Leaf</tissue>
    </source>
</reference>
<dbReference type="GO" id="GO:0000118">
    <property type="term" value="C:histone deacetylase complex"/>
    <property type="evidence" value="ECO:0007669"/>
    <property type="project" value="TreeGrafter"/>
</dbReference>
<protein>
    <recommendedName>
        <fullName evidence="8">RING-type domain-containing protein</fullName>
    </recommendedName>
</protein>
<dbReference type="InterPro" id="IPR018866">
    <property type="entry name" value="Znf-4CXXC_R1"/>
</dbReference>
<dbReference type="GO" id="GO:0003712">
    <property type="term" value="F:transcription coregulator activity"/>
    <property type="evidence" value="ECO:0007669"/>
    <property type="project" value="TreeGrafter"/>
</dbReference>
<comment type="subcellular location">
    <subcellularLocation>
        <location evidence="1">Nucleus</location>
    </subcellularLocation>
</comment>
<dbReference type="EMBL" id="JADCNM010000155">
    <property type="protein sequence ID" value="KAG0449910.1"/>
    <property type="molecule type" value="Genomic_DNA"/>
</dbReference>
<dbReference type="Gene3D" id="2.60.120.650">
    <property type="entry name" value="Cupin"/>
    <property type="match status" value="2"/>
</dbReference>
<dbReference type="Pfam" id="PF10497">
    <property type="entry name" value="zf-4CXXC_R1"/>
    <property type="match status" value="1"/>
</dbReference>
<dbReference type="InterPro" id="IPR045109">
    <property type="entry name" value="LSDs-like"/>
</dbReference>
<dbReference type="GO" id="GO:0000785">
    <property type="term" value="C:chromatin"/>
    <property type="evidence" value="ECO:0007669"/>
    <property type="project" value="TreeGrafter"/>
</dbReference>
<dbReference type="AlphaFoldDB" id="A0A835PCJ5"/>
<dbReference type="GO" id="GO:0032454">
    <property type="term" value="F:histone H3K9 demethylase activity"/>
    <property type="evidence" value="ECO:0007669"/>
    <property type="project" value="InterPro"/>
</dbReference>
<dbReference type="InterPro" id="IPR003347">
    <property type="entry name" value="JmjC_dom"/>
</dbReference>